<dbReference type="InterPro" id="IPR036869">
    <property type="entry name" value="J_dom_sf"/>
</dbReference>
<dbReference type="GO" id="GO:0030276">
    <property type="term" value="F:clathrin binding"/>
    <property type="evidence" value="ECO:0007669"/>
    <property type="project" value="TreeGrafter"/>
</dbReference>
<reference evidence="2 3" key="1">
    <citation type="submission" date="2016-07" db="EMBL/GenBank/DDBJ databases">
        <title>Pervasive Adenine N6-methylation of Active Genes in Fungi.</title>
        <authorList>
            <consortium name="DOE Joint Genome Institute"/>
            <person name="Mondo S.J."/>
            <person name="Dannebaum R.O."/>
            <person name="Kuo R.C."/>
            <person name="Labutti K."/>
            <person name="Haridas S."/>
            <person name="Kuo A."/>
            <person name="Salamov A."/>
            <person name="Ahrendt S.R."/>
            <person name="Lipzen A."/>
            <person name="Sullivan W."/>
            <person name="Andreopoulos W.B."/>
            <person name="Clum A."/>
            <person name="Lindquist E."/>
            <person name="Daum C."/>
            <person name="Ramamoorthy G.K."/>
            <person name="Gryganskyi A."/>
            <person name="Culley D."/>
            <person name="Magnuson J.K."/>
            <person name="James T.Y."/>
            <person name="O'Malley M.A."/>
            <person name="Stajich J.E."/>
            <person name="Spatafora J.W."/>
            <person name="Visel A."/>
            <person name="Grigoriev I.V."/>
        </authorList>
    </citation>
    <scope>NUCLEOTIDE SEQUENCE [LARGE SCALE GENOMIC DNA]</scope>
    <source>
        <strain evidence="2 3">NRRL 3301</strain>
    </source>
</reference>
<dbReference type="GO" id="GO:0072583">
    <property type="term" value="P:clathrin-dependent endocytosis"/>
    <property type="evidence" value="ECO:0007669"/>
    <property type="project" value="TreeGrafter"/>
</dbReference>
<dbReference type="PANTHER" id="PTHR23172">
    <property type="entry name" value="AUXILIN/CYCLIN G-ASSOCIATED KINASE-RELATED"/>
    <property type="match status" value="1"/>
</dbReference>
<dbReference type="OrthoDB" id="1717591at2759"/>
<dbReference type="PANTHER" id="PTHR23172:SF19">
    <property type="entry name" value="J DOMAIN-CONTAINING PROTEIN"/>
    <property type="match status" value="1"/>
</dbReference>
<accession>A0A1X2GVU6</accession>
<dbReference type="FunFam" id="1.10.287.110:FF:000002">
    <property type="entry name" value="putative tyrosine-protein phosphatase auxilin isoform X2"/>
    <property type="match status" value="1"/>
</dbReference>
<protein>
    <submittedName>
        <fullName evidence="2">TPR-like protein</fullName>
    </submittedName>
</protein>
<dbReference type="Gene3D" id="1.10.287.110">
    <property type="entry name" value="DnaJ domain"/>
    <property type="match status" value="1"/>
</dbReference>
<dbReference type="SUPFAM" id="SSF48452">
    <property type="entry name" value="TPR-like"/>
    <property type="match status" value="1"/>
</dbReference>
<dbReference type="InterPro" id="IPR011990">
    <property type="entry name" value="TPR-like_helical_dom_sf"/>
</dbReference>
<keyword evidence="3" id="KW-1185">Reference proteome</keyword>
<dbReference type="SUPFAM" id="SSF46565">
    <property type="entry name" value="Chaperone J-domain"/>
    <property type="match status" value="1"/>
</dbReference>
<dbReference type="GO" id="GO:0072318">
    <property type="term" value="P:clathrin coat disassembly"/>
    <property type="evidence" value="ECO:0007669"/>
    <property type="project" value="TreeGrafter"/>
</dbReference>
<proteinExistence type="predicted"/>
<evidence type="ECO:0000256" key="1">
    <source>
        <dbReference type="SAM" id="MobiDB-lite"/>
    </source>
</evidence>
<evidence type="ECO:0000313" key="2">
    <source>
        <dbReference type="EMBL" id="ORX62155.1"/>
    </source>
</evidence>
<sequence>MFNSKFSSSQTDPALDKAAKLRNRGNDLFKLGYYREAEGSYSQALTMLPPTHHLTALISNNRAAALLKIQQHRRCVMDCAVVIDWARAQIEIPATQTTKLVFDGEEVNIRWRDQLVKALTRKAEALEAMARLAEASQAYQELATLEPSNTKATEGLARCKKNLNKPTPTPPPRPGTSATSMFTNNSTTAFPGLDYSIFEQQQKEQEPPKSEAVRAMRERQAKLAKDDQERLLKQDMVNARIDTWKRGKEKNIRALLATVDVLLWPGANWKSVSAHEIMEPKKIKVCYMRAIAKVHPDKLASDASVEHRLLANGIFTVLNQAWDDFRSNNTI</sequence>
<dbReference type="EMBL" id="MCGT01000002">
    <property type="protein sequence ID" value="ORX62155.1"/>
    <property type="molecule type" value="Genomic_DNA"/>
</dbReference>
<dbReference type="InterPro" id="IPR019734">
    <property type="entry name" value="TPR_rpt"/>
</dbReference>
<dbReference type="SMART" id="SM00028">
    <property type="entry name" value="TPR"/>
    <property type="match status" value="2"/>
</dbReference>
<dbReference type="Proteomes" id="UP000242146">
    <property type="component" value="Unassembled WGS sequence"/>
</dbReference>
<evidence type="ECO:0000313" key="3">
    <source>
        <dbReference type="Proteomes" id="UP000242146"/>
    </source>
</evidence>
<dbReference type="Gene3D" id="1.25.40.10">
    <property type="entry name" value="Tetratricopeptide repeat domain"/>
    <property type="match status" value="1"/>
</dbReference>
<feature type="region of interest" description="Disordered" evidence="1">
    <location>
        <begin position="160"/>
        <end position="185"/>
    </location>
</feature>
<name>A0A1X2GVU6_9FUNG</name>
<dbReference type="AlphaFoldDB" id="A0A1X2GVU6"/>
<comment type="caution">
    <text evidence="2">The sequence shown here is derived from an EMBL/GenBank/DDBJ whole genome shotgun (WGS) entry which is preliminary data.</text>
</comment>
<dbReference type="GO" id="GO:0031982">
    <property type="term" value="C:vesicle"/>
    <property type="evidence" value="ECO:0007669"/>
    <property type="project" value="TreeGrafter"/>
</dbReference>
<organism evidence="2 3">
    <name type="scientific">Hesseltinella vesiculosa</name>
    <dbReference type="NCBI Taxonomy" id="101127"/>
    <lineage>
        <taxon>Eukaryota</taxon>
        <taxon>Fungi</taxon>
        <taxon>Fungi incertae sedis</taxon>
        <taxon>Mucoromycota</taxon>
        <taxon>Mucoromycotina</taxon>
        <taxon>Mucoromycetes</taxon>
        <taxon>Mucorales</taxon>
        <taxon>Cunninghamellaceae</taxon>
        <taxon>Hesseltinella</taxon>
    </lineage>
</organism>
<dbReference type="GO" id="GO:0005737">
    <property type="term" value="C:cytoplasm"/>
    <property type="evidence" value="ECO:0007669"/>
    <property type="project" value="TreeGrafter"/>
</dbReference>
<gene>
    <name evidence="2" type="ORF">DM01DRAFT_252883</name>
</gene>
<dbReference type="STRING" id="101127.A0A1X2GVU6"/>